<dbReference type="AlphaFoldDB" id="A0A0F9UAS2"/>
<dbReference type="EMBL" id="LAZR01000171">
    <property type="protein sequence ID" value="KKN84462.1"/>
    <property type="molecule type" value="Genomic_DNA"/>
</dbReference>
<sequence>MPGFEPQTDVGLAVVPFDAAMETTPTVVEVTLLACPTGANVRLELLSIGFRCNTLPVDSAGTGTVLVDIEHIDDSDSDTVSNIRAAYDLEAATVLVYNKVWSGSKILDAGDAINAEIASDGTLNTASEGGAFIVEYRVLKHS</sequence>
<name>A0A0F9UAS2_9ZZZZ</name>
<reference evidence="1" key="1">
    <citation type="journal article" date="2015" name="Nature">
        <title>Complex archaea that bridge the gap between prokaryotes and eukaryotes.</title>
        <authorList>
            <person name="Spang A."/>
            <person name="Saw J.H."/>
            <person name="Jorgensen S.L."/>
            <person name="Zaremba-Niedzwiedzka K."/>
            <person name="Martijn J."/>
            <person name="Lind A.E."/>
            <person name="van Eijk R."/>
            <person name="Schleper C."/>
            <person name="Guy L."/>
            <person name="Ettema T.J."/>
        </authorList>
    </citation>
    <scope>NUCLEOTIDE SEQUENCE</scope>
</reference>
<evidence type="ECO:0000313" key="1">
    <source>
        <dbReference type="EMBL" id="KKN84462.1"/>
    </source>
</evidence>
<proteinExistence type="predicted"/>
<organism evidence="1">
    <name type="scientific">marine sediment metagenome</name>
    <dbReference type="NCBI Taxonomy" id="412755"/>
    <lineage>
        <taxon>unclassified sequences</taxon>
        <taxon>metagenomes</taxon>
        <taxon>ecological metagenomes</taxon>
    </lineage>
</organism>
<accession>A0A0F9UAS2</accession>
<comment type="caution">
    <text evidence="1">The sequence shown here is derived from an EMBL/GenBank/DDBJ whole genome shotgun (WGS) entry which is preliminary data.</text>
</comment>
<gene>
    <name evidence="1" type="ORF">LCGC14_0289240</name>
</gene>
<protein>
    <submittedName>
        <fullName evidence="1">Uncharacterized protein</fullName>
    </submittedName>
</protein>